<protein>
    <submittedName>
        <fullName evidence="1">Bifunctional DNA primase/helicase</fullName>
    </submittedName>
</protein>
<dbReference type="Gene3D" id="3.40.50.300">
    <property type="entry name" value="P-loop containing nucleotide triphosphate hydrolases"/>
    <property type="match status" value="1"/>
</dbReference>
<dbReference type="Proteomes" id="UP001500459">
    <property type="component" value="Unassembled WGS sequence"/>
</dbReference>
<sequence>MEPNNNITKENIIKRIDSQTLLNYYLQPYHAKGRLQQGKHISNPFLSEKQKTPSFNIYKSTSGIWRYKDFADSDCEGDVFDLIMKLKHCSFPEALQHINTDFNLGLQEYMIKKKPEIQLHTAWTEELARYWKAYGILPVHLKYFYVFPVAKITRYNENNEPYHIHSNNHNPIFAYRVSNTCYKIYRPLAKSFKFSWIGDKPENYVFGYSKLPESGKQLFITGGEKDVLSLSVKGYHAVCFNSETSLPHVELMQELKERFKRVTILYDMDQTGIAQSEKIATTFGVYRASLPQLNAKGGKDISDFFQLGCLFSKETIKMIPPSQKKEVVNDSKYLAALKQTQQVLKETMAKDIVEIPTLLSHKDEGVIFSQSINIIQGKSGTHKSRLAQTICSAFLKKENCNNELLAFTRNPDKPCFVCYVDTERNLANQFPKALQEIQVDAGYDITEDPRNFAYTSLVNTKRSDRYKALCDFIIYVQKDVQKEEHLIIVLDVVSDCIMDFNNTQNSLDLIDMLNTTINKQDVTFIAVIHENPHPNDKKARGHLGSEMLNKSTVTFRMAFENEKQETPDDLIVIHFPKNRNGKKPKPSHIEFCEATKRLVLASNDRIKQVQSVKNNKGNLGEIIEFLSSYVTGVVSGKTMVADLCQTFSCGNRTMRERLKELCSNYYEIPDANNVPCSLVKTQKGREVFYQLEKIENPVSGMKAS</sequence>
<gene>
    <name evidence="1" type="ORF">GCM10022393_41050</name>
</gene>
<evidence type="ECO:0000313" key="1">
    <source>
        <dbReference type="EMBL" id="GAA3522305.1"/>
    </source>
</evidence>
<comment type="caution">
    <text evidence="1">The sequence shown here is derived from an EMBL/GenBank/DDBJ whole genome shotgun (WGS) entry which is preliminary data.</text>
</comment>
<dbReference type="SUPFAM" id="SSF56731">
    <property type="entry name" value="DNA primase core"/>
    <property type="match status" value="1"/>
</dbReference>
<dbReference type="CDD" id="cd01029">
    <property type="entry name" value="TOPRIM_primases"/>
    <property type="match status" value="1"/>
</dbReference>
<dbReference type="EMBL" id="BAABCW010000029">
    <property type="protein sequence ID" value="GAA3522305.1"/>
    <property type="molecule type" value="Genomic_DNA"/>
</dbReference>
<dbReference type="Gene3D" id="3.40.1360.10">
    <property type="match status" value="1"/>
</dbReference>
<dbReference type="Gene3D" id="3.90.580.10">
    <property type="entry name" value="Zinc finger, CHC2-type domain"/>
    <property type="match status" value="1"/>
</dbReference>
<dbReference type="PANTHER" id="PTHR30313:SF2">
    <property type="entry name" value="DNA PRIMASE"/>
    <property type="match status" value="1"/>
</dbReference>
<dbReference type="RefSeq" id="WP_344930695.1">
    <property type="nucleotide sequence ID" value="NZ_BAABCW010000029.1"/>
</dbReference>
<proteinExistence type="predicted"/>
<name>A0ABP6UTQ6_9FLAO</name>
<reference evidence="2" key="1">
    <citation type="journal article" date="2019" name="Int. J. Syst. Evol. Microbiol.">
        <title>The Global Catalogue of Microorganisms (GCM) 10K type strain sequencing project: providing services to taxonomists for standard genome sequencing and annotation.</title>
        <authorList>
            <consortium name="The Broad Institute Genomics Platform"/>
            <consortium name="The Broad Institute Genome Sequencing Center for Infectious Disease"/>
            <person name="Wu L."/>
            <person name="Ma J."/>
        </authorList>
    </citation>
    <scope>NUCLEOTIDE SEQUENCE [LARGE SCALE GENOMIC DNA]</scope>
    <source>
        <strain evidence="2">JCM 17106</strain>
    </source>
</reference>
<dbReference type="InterPro" id="IPR050219">
    <property type="entry name" value="DnaG_primase"/>
</dbReference>
<dbReference type="InterPro" id="IPR036977">
    <property type="entry name" value="DNA_primase_Znf_CHC2"/>
</dbReference>
<dbReference type="InterPro" id="IPR027417">
    <property type="entry name" value="P-loop_NTPase"/>
</dbReference>
<dbReference type="InterPro" id="IPR034154">
    <property type="entry name" value="TOPRIM_DnaG/twinkle"/>
</dbReference>
<accession>A0ABP6UTQ6</accession>
<dbReference type="PANTHER" id="PTHR30313">
    <property type="entry name" value="DNA PRIMASE"/>
    <property type="match status" value="1"/>
</dbReference>
<organism evidence="1 2">
    <name type="scientific">Aquimarina addita</name>
    <dbReference type="NCBI Taxonomy" id="870485"/>
    <lineage>
        <taxon>Bacteria</taxon>
        <taxon>Pseudomonadati</taxon>
        <taxon>Bacteroidota</taxon>
        <taxon>Flavobacteriia</taxon>
        <taxon>Flavobacteriales</taxon>
        <taxon>Flavobacteriaceae</taxon>
        <taxon>Aquimarina</taxon>
    </lineage>
</organism>
<dbReference type="SUPFAM" id="SSF57783">
    <property type="entry name" value="Zinc beta-ribbon"/>
    <property type="match status" value="1"/>
</dbReference>
<evidence type="ECO:0000313" key="2">
    <source>
        <dbReference type="Proteomes" id="UP001500459"/>
    </source>
</evidence>
<keyword evidence="2" id="KW-1185">Reference proteome</keyword>